<dbReference type="Gene3D" id="3.30.40.100">
    <property type="match status" value="1"/>
</dbReference>
<feature type="compositionally biased region" description="Basic and acidic residues" evidence="4">
    <location>
        <begin position="511"/>
        <end position="528"/>
    </location>
</feature>
<feature type="region of interest" description="Disordered" evidence="4">
    <location>
        <begin position="476"/>
        <end position="528"/>
    </location>
</feature>
<dbReference type="EMBL" id="JAGFBR010000009">
    <property type="protein sequence ID" value="KAH0460865.1"/>
    <property type="molecule type" value="Genomic_DNA"/>
</dbReference>
<feature type="compositionally biased region" description="Low complexity" evidence="4">
    <location>
        <begin position="227"/>
        <end position="247"/>
    </location>
</feature>
<feature type="region of interest" description="Disordered" evidence="4">
    <location>
        <begin position="1078"/>
        <end position="1117"/>
    </location>
</feature>
<proteinExistence type="predicted"/>
<feature type="compositionally biased region" description="Basic and acidic residues" evidence="4">
    <location>
        <begin position="943"/>
        <end position="964"/>
    </location>
</feature>
<protein>
    <recommendedName>
        <fullName evidence="5">CW-type domain-containing protein</fullName>
    </recommendedName>
</protein>
<feature type="compositionally biased region" description="Low complexity" evidence="4">
    <location>
        <begin position="1103"/>
        <end position="1113"/>
    </location>
</feature>
<dbReference type="InterPro" id="IPR011124">
    <property type="entry name" value="Znf_CW"/>
</dbReference>
<dbReference type="InterPro" id="IPR056406">
    <property type="entry name" value="THD_CWZF3/5/7"/>
</dbReference>
<feature type="region of interest" description="Disordered" evidence="4">
    <location>
        <begin position="899"/>
        <end position="985"/>
    </location>
</feature>
<evidence type="ECO:0000313" key="7">
    <source>
        <dbReference type="Proteomes" id="UP000775213"/>
    </source>
</evidence>
<accession>A0AAV7H042</accession>
<feature type="region of interest" description="Disordered" evidence="4">
    <location>
        <begin position="831"/>
        <end position="867"/>
    </location>
</feature>
<feature type="region of interest" description="Disordered" evidence="4">
    <location>
        <begin position="1000"/>
        <end position="1021"/>
    </location>
</feature>
<dbReference type="PROSITE" id="PS51050">
    <property type="entry name" value="ZF_CW"/>
    <property type="match status" value="1"/>
</dbReference>
<feature type="compositionally biased region" description="Low complexity" evidence="4">
    <location>
        <begin position="1078"/>
        <end position="1091"/>
    </location>
</feature>
<feature type="compositionally biased region" description="Low complexity" evidence="4">
    <location>
        <begin position="773"/>
        <end position="786"/>
    </location>
</feature>
<feature type="region of interest" description="Disordered" evidence="4">
    <location>
        <begin position="443"/>
        <end position="463"/>
    </location>
</feature>
<feature type="domain" description="CW-type" evidence="5">
    <location>
        <begin position="659"/>
        <end position="712"/>
    </location>
</feature>
<feature type="region of interest" description="Disordered" evidence="4">
    <location>
        <begin position="226"/>
        <end position="258"/>
    </location>
</feature>
<comment type="caution">
    <text evidence="6">The sequence shown here is derived from an EMBL/GenBank/DDBJ whole genome shotgun (WGS) entry which is preliminary data.</text>
</comment>
<reference evidence="6 7" key="1">
    <citation type="journal article" date="2021" name="Hortic Res">
        <title>Chromosome-scale assembly of the Dendrobium chrysotoxum genome enhances the understanding of orchid evolution.</title>
        <authorList>
            <person name="Zhang Y."/>
            <person name="Zhang G.Q."/>
            <person name="Zhang D."/>
            <person name="Liu X.D."/>
            <person name="Xu X.Y."/>
            <person name="Sun W.H."/>
            <person name="Yu X."/>
            <person name="Zhu X."/>
            <person name="Wang Z.W."/>
            <person name="Zhao X."/>
            <person name="Zhong W.Y."/>
            <person name="Chen H."/>
            <person name="Yin W.L."/>
            <person name="Huang T."/>
            <person name="Niu S.C."/>
            <person name="Liu Z.J."/>
        </authorList>
    </citation>
    <scope>NUCLEOTIDE SEQUENCE [LARGE SCALE GENOMIC DNA]</scope>
    <source>
        <strain evidence="6">Lindl</strain>
    </source>
</reference>
<evidence type="ECO:0000256" key="3">
    <source>
        <dbReference type="ARBA" id="ARBA00022833"/>
    </source>
</evidence>
<keyword evidence="1" id="KW-0479">Metal-binding</keyword>
<sequence length="1524" mass="167232">MSECSPWWSTNEDGKKLDLVMDGSGRGRRRISDMVKNELAEGKTIFGGGDDIDPDAFSYIDEKIQHVLGHFQKEFEGGVSAESLGAKFGGYGSFLPAYQRSPAILSQPKSLVKMPNHNVSRSPCSLSPVKMPNHNVSRSPCNLQPEEGHQYPSVLGTTPITKVNIASGGQLSEKSGKRKTSISTDRTEAISQSPSKPVNISNQKMLKVHIKVGHANVLPRNKPDIYSDLGLDVSPSPSPSPSLGDSPNGDHPESPDAFLESPNTILQIMTCFSVPGGYILSPLPDSLQHSIEKEDIFLKDFKTGGLFKGQTEACAASSGTSLSFKFVNGSACKKIKSGDKSQMLKEVDGMTCKGDMTFFKKETEAEAPVDQTVNAPDMSHSSRARCGDAREERQLNGSSEKEICNTAGNFKDTDKVSLKEEIPISNLRTDNLVGFVEGIRNDFTGNSVKKDIHSNGEMNSRSGLTVKSFEERIGNNQDASCEPAERGSQALKSNNTTKADSRRYNNGWKNRTTEHEEPANHDPSQKTGSCEKELLMTIQEIDKEYGGRVPKGSPTYDRPCAEPSKENLRTSSSVAPKGKNEISHESKLKAHKLHMKVKKGKAVESHKGSSRFIEKSKVKLGLCKADNLQIANSATDALAVAPLSYHAAPSDAPAAISTSVIKDNWVICDFCQTWRLLPYETNPDNLPQKWQCSMQVWLPGLNKCYISEDETTKAFHQLYQVFAPVNGTDLTAQPDAAVPDTTSGGILNHNGKLENNACSVPSGIKKKHGLMDASNLSSSGKSLHASSENRSLNDARRYSLETDSSIKHRIGQTNRSAELIIEKHNYKVEEKPSKIPASCPNEGDLIGKGGKNSRSKSRRQVDLDGHRSCKKIKRDSLHYSEKQFHNEDEIVGKMSISGDCDFPPRASRKVLQSSSDHSSMDFKSKAEPSKNRMESVGAFSNNGEHKEHVSTSDTEKLSRYDSKDKKRGVKELQGSGTHRKNSMIHQQLVENRCIIKDGSSESELRRQKKPKLAKSEGQDSSAVIVDRKMDKKGCSTRIKFSGGKKNQPDKVDEGRIHAFEFMDAMKRDVTNVRLAIAATSSSSKASGSQRSKVNLQEARESPVESVSSSPMRMPNSQNNFTKVIVSTKHDILSTAPSVKDNLENDSKQHKVHDLRVAATGESCTKSISQEYLLQASSNQKLDHSSQIIVDKSERRSGKVIQTSHTDKVKKNGSQTVPTSMNERNSEQFHVGTVNGEASKSAKKLRKSDGLNEVHSNNFPQPPLALPESSLMKKDAHNTVNAFIQEARDLKHTASRLKNDGLEHKSSGIFFEASLKFLHVASLMEPPNAEFVRQGDLFPSVKMLNMYVETAKLCEFCAHEYENLKEMAAAALAYKCAEVAYMKVAYFKHPSASKDRHELQAALDAALSGESPSPSASHVDILNNQGNFEKVVSARTTGSPQLAANFVIAAQNRPHLKRLLTYTNYLNCAFEAANKSRNAIAAASIDLDKDRVGSVCSVREVLDFNFNNVEGLLQLVRGSLKSISR</sequence>
<name>A0AAV7H042_DENCH</name>
<feature type="compositionally biased region" description="Polar residues" evidence="4">
    <location>
        <begin position="181"/>
        <end position="200"/>
    </location>
</feature>
<gene>
    <name evidence="6" type="ORF">IEQ34_008440</name>
</gene>
<feature type="compositionally biased region" description="Basic and acidic residues" evidence="4">
    <location>
        <begin position="559"/>
        <end position="568"/>
    </location>
</feature>
<keyword evidence="7" id="KW-1185">Reference proteome</keyword>
<keyword evidence="2" id="KW-0863">Zinc-finger</keyword>
<dbReference type="GO" id="GO:0008270">
    <property type="term" value="F:zinc ion binding"/>
    <property type="evidence" value="ECO:0007669"/>
    <property type="project" value="UniProtKB-KW"/>
</dbReference>
<evidence type="ECO:0000259" key="5">
    <source>
        <dbReference type="PROSITE" id="PS51050"/>
    </source>
</evidence>
<evidence type="ECO:0000256" key="2">
    <source>
        <dbReference type="ARBA" id="ARBA00022771"/>
    </source>
</evidence>
<feature type="compositionally biased region" description="Basic and acidic residues" evidence="4">
    <location>
        <begin position="918"/>
        <end position="933"/>
    </location>
</feature>
<feature type="region of interest" description="Disordered" evidence="4">
    <location>
        <begin position="770"/>
        <end position="796"/>
    </location>
</feature>
<evidence type="ECO:0000313" key="6">
    <source>
        <dbReference type="EMBL" id="KAH0460865.1"/>
    </source>
</evidence>
<organism evidence="6 7">
    <name type="scientific">Dendrobium chrysotoxum</name>
    <name type="common">Orchid</name>
    <dbReference type="NCBI Taxonomy" id="161865"/>
    <lineage>
        <taxon>Eukaryota</taxon>
        <taxon>Viridiplantae</taxon>
        <taxon>Streptophyta</taxon>
        <taxon>Embryophyta</taxon>
        <taxon>Tracheophyta</taxon>
        <taxon>Spermatophyta</taxon>
        <taxon>Magnoliopsida</taxon>
        <taxon>Liliopsida</taxon>
        <taxon>Asparagales</taxon>
        <taxon>Orchidaceae</taxon>
        <taxon>Epidendroideae</taxon>
        <taxon>Malaxideae</taxon>
        <taxon>Dendrobiinae</taxon>
        <taxon>Dendrobium</taxon>
    </lineage>
</organism>
<dbReference type="PANTHER" id="PTHR46524">
    <property type="entry name" value="CW-TYPE ZINC FINGER"/>
    <property type="match status" value="1"/>
</dbReference>
<feature type="region of interest" description="Disordered" evidence="4">
    <location>
        <begin position="543"/>
        <end position="586"/>
    </location>
</feature>
<keyword evidence="3" id="KW-0862">Zinc</keyword>
<dbReference type="PANTHER" id="PTHR46524:SF7">
    <property type="entry name" value="CW-TYPE ZINC FINGER"/>
    <property type="match status" value="1"/>
</dbReference>
<evidence type="ECO:0000256" key="1">
    <source>
        <dbReference type="ARBA" id="ARBA00022723"/>
    </source>
</evidence>
<dbReference type="Pfam" id="PF07496">
    <property type="entry name" value="zf-CW"/>
    <property type="match status" value="1"/>
</dbReference>
<feature type="region of interest" description="Disordered" evidence="4">
    <location>
        <begin position="165"/>
        <end position="200"/>
    </location>
</feature>
<dbReference type="Proteomes" id="UP000775213">
    <property type="component" value="Unassembled WGS sequence"/>
</dbReference>
<evidence type="ECO:0000256" key="4">
    <source>
        <dbReference type="SAM" id="MobiDB-lite"/>
    </source>
</evidence>
<dbReference type="Pfam" id="PF24756">
    <property type="entry name" value="THD_CWZF3-5-7"/>
    <property type="match status" value="1"/>
</dbReference>
<dbReference type="InterPro" id="IPR055300">
    <property type="entry name" value="CWZF3/5/7"/>
</dbReference>